<name>A0A1G8ZY57_9EURY</name>
<dbReference type="GO" id="GO:0004834">
    <property type="term" value="F:tryptophan synthase activity"/>
    <property type="evidence" value="ECO:0007669"/>
    <property type="project" value="UniProtKB-UniRule"/>
</dbReference>
<dbReference type="PANTHER" id="PTHR48077">
    <property type="entry name" value="TRYPTOPHAN SYNTHASE-RELATED"/>
    <property type="match status" value="1"/>
</dbReference>
<comment type="function">
    <text evidence="2 12">The beta subunit is responsible for the synthesis of L-tryptophan from indole and L-serine.</text>
</comment>
<dbReference type="EC" id="4.2.1.20" evidence="12"/>
<keyword evidence="10 12" id="KW-0456">Lyase</keyword>
<dbReference type="InterPro" id="IPR036052">
    <property type="entry name" value="TrpB-like_PALP_sf"/>
</dbReference>
<dbReference type="AlphaFoldDB" id="A0A1G8ZY57"/>
<protein>
    <recommendedName>
        <fullName evidence="12">Tryptophan synthase beta chain</fullName>
        <ecNumber evidence="12">4.2.1.20</ecNumber>
    </recommendedName>
</protein>
<keyword evidence="15" id="KW-1185">Reference proteome</keyword>
<dbReference type="PROSITE" id="PS00168">
    <property type="entry name" value="TRP_SYNTHASE_BETA"/>
    <property type="match status" value="1"/>
</dbReference>
<feature type="domain" description="Tryptophan synthase beta chain-like PALP" evidence="13">
    <location>
        <begin position="74"/>
        <end position="414"/>
    </location>
</feature>
<reference evidence="14 15" key="1">
    <citation type="submission" date="2016-10" db="EMBL/GenBank/DDBJ databases">
        <authorList>
            <person name="Varghese N."/>
            <person name="Submissions S."/>
        </authorList>
    </citation>
    <scope>NUCLEOTIDE SEQUENCE [LARGE SCALE GENOMIC DNA]</scope>
    <source>
        <strain evidence="14 15">DSM 2373</strain>
    </source>
</reference>
<gene>
    <name evidence="12" type="primary">trpB</name>
    <name evidence="14" type="ORF">SAMN04488571_10570</name>
</gene>
<proteinExistence type="inferred from homology"/>
<comment type="similarity">
    <text evidence="4 12">Belongs to the TrpB family.</text>
</comment>
<dbReference type="UniPathway" id="UPA00035">
    <property type="reaction ID" value="UER00044"/>
</dbReference>
<comment type="pathway">
    <text evidence="3 12">Amino-acid biosynthesis; L-tryptophan biosynthesis; L-tryptophan from chorismate: step 5/5.</text>
</comment>
<dbReference type="STRING" id="2200.GCA_001571405_01640"/>
<sequence length="452" mass="49479">MQTKILLDEGEMPKRWYNIQADLSTPLDPPLHPATGKPVTPDDLRQIFPMELIRQEMSTERYIDIPTEVRDILTLWRPSPLYRARRLEAALKTPAKIYYKWEGVSPPGSHKPNSAIPQAYYNREAGIERLATETGAGQWGSSLAFATSLFDMECTIYMVRASYEQKPYRKVMMQVYGAECIPSPSPRTQSGRAILERDPDTPGSLGIAISEAVEDAVSHENTNYSLGSVLNHVCLHQTVIGQEAREQLAAVEAYPDVVIGCVGGGTNFAGLSFPFAGDKLTGKHPETEIVAVEPAACPSLTKGLYAYDFGDVAGLTPLLRMFTLGHDFVPPSIHAGGLRYHGMSPLVSRLVQDGVVRPVAYHQNDVFSAAVQFARTEGIIVAPEAAHAVKAAIDEALRCRKTGEAKTILFSCSGHGNFDLSSYEAYFAGSLVDYEYPAELIKESLSRLPVTG</sequence>
<dbReference type="GO" id="GO:0030170">
    <property type="term" value="F:pyridoxal phosphate binding"/>
    <property type="evidence" value="ECO:0007669"/>
    <property type="project" value="InterPro"/>
</dbReference>
<evidence type="ECO:0000256" key="4">
    <source>
        <dbReference type="ARBA" id="ARBA00009982"/>
    </source>
</evidence>
<dbReference type="InterPro" id="IPR006653">
    <property type="entry name" value="Trp_synth_b_CS"/>
</dbReference>
<dbReference type="InterPro" id="IPR006316">
    <property type="entry name" value="Trp_synth_b-like"/>
</dbReference>
<dbReference type="Proteomes" id="UP000326500">
    <property type="component" value="Unassembled WGS sequence"/>
</dbReference>
<dbReference type="Gene3D" id="3.40.50.1100">
    <property type="match status" value="2"/>
</dbReference>
<accession>A0A1G8ZY57</accession>
<dbReference type="Pfam" id="PF00291">
    <property type="entry name" value="PALP"/>
    <property type="match status" value="1"/>
</dbReference>
<dbReference type="EMBL" id="FNFT01000005">
    <property type="protein sequence ID" value="SDK19921.1"/>
    <property type="molecule type" value="Genomic_DNA"/>
</dbReference>
<evidence type="ECO:0000256" key="6">
    <source>
        <dbReference type="ARBA" id="ARBA00022605"/>
    </source>
</evidence>
<keyword evidence="9 12" id="KW-0057">Aromatic amino acid biosynthesis</keyword>
<evidence type="ECO:0000256" key="11">
    <source>
        <dbReference type="ARBA" id="ARBA00049047"/>
    </source>
</evidence>
<evidence type="ECO:0000256" key="10">
    <source>
        <dbReference type="ARBA" id="ARBA00023239"/>
    </source>
</evidence>
<evidence type="ECO:0000256" key="9">
    <source>
        <dbReference type="ARBA" id="ARBA00023141"/>
    </source>
</evidence>
<comment type="cofactor">
    <cofactor evidence="1 12">
        <name>pyridoxal 5'-phosphate</name>
        <dbReference type="ChEBI" id="CHEBI:597326"/>
    </cofactor>
</comment>
<keyword evidence="8 12" id="KW-0663">Pyridoxal phosphate</keyword>
<keyword evidence="6 12" id="KW-0028">Amino-acid biosynthesis</keyword>
<evidence type="ECO:0000256" key="5">
    <source>
        <dbReference type="ARBA" id="ARBA00011270"/>
    </source>
</evidence>
<organism evidence="14 15">
    <name type="scientific">Methanoculleus thermophilus</name>
    <dbReference type="NCBI Taxonomy" id="2200"/>
    <lineage>
        <taxon>Archaea</taxon>
        <taxon>Methanobacteriati</taxon>
        <taxon>Methanobacteriota</taxon>
        <taxon>Stenosarchaea group</taxon>
        <taxon>Methanomicrobia</taxon>
        <taxon>Methanomicrobiales</taxon>
        <taxon>Methanomicrobiaceae</taxon>
        <taxon>Methanoculleus</taxon>
    </lineage>
</organism>
<dbReference type="CDD" id="cd06446">
    <property type="entry name" value="Trp-synth_B"/>
    <property type="match status" value="1"/>
</dbReference>
<dbReference type="GO" id="GO:0052684">
    <property type="term" value="F:L-serine hydro-lyase (adding indole, L-tryptophan-forming) activity"/>
    <property type="evidence" value="ECO:0007669"/>
    <property type="project" value="TreeGrafter"/>
</dbReference>
<dbReference type="PIRSF" id="PIRSF001413">
    <property type="entry name" value="Trp_syn_beta"/>
    <property type="match status" value="1"/>
</dbReference>
<dbReference type="InterPro" id="IPR006654">
    <property type="entry name" value="Trp_synth_beta"/>
</dbReference>
<evidence type="ECO:0000313" key="15">
    <source>
        <dbReference type="Proteomes" id="UP000326500"/>
    </source>
</evidence>
<dbReference type="InterPro" id="IPR023026">
    <property type="entry name" value="Trp_synth_beta/beta-like"/>
</dbReference>
<dbReference type="HAMAP" id="MF_00133">
    <property type="entry name" value="Trp_synth_beta"/>
    <property type="match status" value="1"/>
</dbReference>
<evidence type="ECO:0000256" key="3">
    <source>
        <dbReference type="ARBA" id="ARBA00004733"/>
    </source>
</evidence>
<evidence type="ECO:0000256" key="8">
    <source>
        <dbReference type="ARBA" id="ARBA00022898"/>
    </source>
</evidence>
<comment type="subunit">
    <text evidence="5 12">Tetramer of two alpha and two beta chains.</text>
</comment>
<dbReference type="OrthoDB" id="371827at2157"/>
<comment type="catalytic activity">
    <reaction evidence="11 12">
        <text>(1S,2R)-1-C-(indol-3-yl)glycerol 3-phosphate + L-serine = D-glyceraldehyde 3-phosphate + L-tryptophan + H2O</text>
        <dbReference type="Rhea" id="RHEA:10532"/>
        <dbReference type="ChEBI" id="CHEBI:15377"/>
        <dbReference type="ChEBI" id="CHEBI:33384"/>
        <dbReference type="ChEBI" id="CHEBI:57912"/>
        <dbReference type="ChEBI" id="CHEBI:58866"/>
        <dbReference type="ChEBI" id="CHEBI:59776"/>
        <dbReference type="EC" id="4.2.1.20"/>
    </reaction>
</comment>
<dbReference type="PANTHER" id="PTHR48077:SF6">
    <property type="entry name" value="TRYPTOPHAN SYNTHASE"/>
    <property type="match status" value="1"/>
</dbReference>
<dbReference type="RefSeq" id="WP_066957863.1">
    <property type="nucleotide sequence ID" value="NZ_BCNX01000008.1"/>
</dbReference>
<feature type="modified residue" description="N6-(pyridoxal phosphate)lysine" evidence="12">
    <location>
        <position position="111"/>
    </location>
</feature>
<dbReference type="InterPro" id="IPR001926">
    <property type="entry name" value="TrpB-like_PALP"/>
</dbReference>
<dbReference type="NCBIfam" id="TIGR01415">
    <property type="entry name" value="trpB_rel"/>
    <property type="match status" value="1"/>
</dbReference>
<evidence type="ECO:0000256" key="7">
    <source>
        <dbReference type="ARBA" id="ARBA00022822"/>
    </source>
</evidence>
<dbReference type="SUPFAM" id="SSF53686">
    <property type="entry name" value="Tryptophan synthase beta subunit-like PLP-dependent enzymes"/>
    <property type="match status" value="1"/>
</dbReference>
<evidence type="ECO:0000256" key="1">
    <source>
        <dbReference type="ARBA" id="ARBA00001933"/>
    </source>
</evidence>
<keyword evidence="7 12" id="KW-0822">Tryptophan biosynthesis</keyword>
<evidence type="ECO:0000259" key="13">
    <source>
        <dbReference type="Pfam" id="PF00291"/>
    </source>
</evidence>
<evidence type="ECO:0000256" key="12">
    <source>
        <dbReference type="HAMAP-Rule" id="MF_00133"/>
    </source>
</evidence>
<evidence type="ECO:0000313" key="14">
    <source>
        <dbReference type="EMBL" id="SDK19921.1"/>
    </source>
</evidence>
<dbReference type="GO" id="GO:0005737">
    <property type="term" value="C:cytoplasm"/>
    <property type="evidence" value="ECO:0007669"/>
    <property type="project" value="TreeGrafter"/>
</dbReference>
<evidence type="ECO:0000256" key="2">
    <source>
        <dbReference type="ARBA" id="ARBA00002786"/>
    </source>
</evidence>
<dbReference type="PIRSF" id="PIRSF500824">
    <property type="entry name" value="TrpB_prok"/>
    <property type="match status" value="1"/>
</dbReference>
<dbReference type="NCBIfam" id="NF009057">
    <property type="entry name" value="PRK12391.1"/>
    <property type="match status" value="1"/>
</dbReference>